<evidence type="ECO:0000313" key="3">
    <source>
        <dbReference type="Proteomes" id="UP000824469"/>
    </source>
</evidence>
<keyword evidence="3" id="KW-1185">Reference proteome</keyword>
<comment type="caution">
    <text evidence="2">The sequence shown here is derived from an EMBL/GenBank/DDBJ whole genome shotgun (WGS) entry which is preliminary data.</text>
</comment>
<dbReference type="Proteomes" id="UP000824469">
    <property type="component" value="Unassembled WGS sequence"/>
</dbReference>
<dbReference type="EMBL" id="JAHRHJ020000003">
    <property type="protein sequence ID" value="KAH9323857.1"/>
    <property type="molecule type" value="Genomic_DNA"/>
</dbReference>
<feature type="compositionally biased region" description="Basic and acidic residues" evidence="1">
    <location>
        <begin position="50"/>
        <end position="63"/>
    </location>
</feature>
<sequence>AFFSSAGSRPIGLDNDRVTHDVDYGSFTTVRSSCKKTNAFFSWVQAERPLTERRGRGQSRTEEGSMGPCPKVYADKGEGSGREIAYTFMSGTIENHFCLRRCKLFGDFFVVASMIDING</sequence>
<protein>
    <submittedName>
        <fullName evidence="2">Uncharacterized protein</fullName>
    </submittedName>
</protein>
<gene>
    <name evidence="2" type="ORF">KI387_018496</name>
</gene>
<feature type="non-terminal residue" evidence="2">
    <location>
        <position position="1"/>
    </location>
</feature>
<evidence type="ECO:0000313" key="2">
    <source>
        <dbReference type="EMBL" id="KAH9323857.1"/>
    </source>
</evidence>
<reference evidence="2 3" key="1">
    <citation type="journal article" date="2021" name="Nat. Plants">
        <title>The Taxus genome provides insights into paclitaxel biosynthesis.</title>
        <authorList>
            <person name="Xiong X."/>
            <person name="Gou J."/>
            <person name="Liao Q."/>
            <person name="Li Y."/>
            <person name="Zhou Q."/>
            <person name="Bi G."/>
            <person name="Li C."/>
            <person name="Du R."/>
            <person name="Wang X."/>
            <person name="Sun T."/>
            <person name="Guo L."/>
            <person name="Liang H."/>
            <person name="Lu P."/>
            <person name="Wu Y."/>
            <person name="Zhang Z."/>
            <person name="Ro D.K."/>
            <person name="Shang Y."/>
            <person name="Huang S."/>
            <person name="Yan J."/>
        </authorList>
    </citation>
    <scope>NUCLEOTIDE SEQUENCE [LARGE SCALE GENOMIC DNA]</scope>
    <source>
        <strain evidence="2">Ta-2019</strain>
    </source>
</reference>
<feature type="region of interest" description="Disordered" evidence="1">
    <location>
        <begin position="50"/>
        <end position="75"/>
    </location>
</feature>
<dbReference type="AlphaFoldDB" id="A0AA38LK05"/>
<evidence type="ECO:0000256" key="1">
    <source>
        <dbReference type="SAM" id="MobiDB-lite"/>
    </source>
</evidence>
<accession>A0AA38LK05</accession>
<name>A0AA38LK05_TAXCH</name>
<proteinExistence type="predicted"/>
<organism evidence="2 3">
    <name type="scientific">Taxus chinensis</name>
    <name type="common">Chinese yew</name>
    <name type="synonym">Taxus wallichiana var. chinensis</name>
    <dbReference type="NCBI Taxonomy" id="29808"/>
    <lineage>
        <taxon>Eukaryota</taxon>
        <taxon>Viridiplantae</taxon>
        <taxon>Streptophyta</taxon>
        <taxon>Embryophyta</taxon>
        <taxon>Tracheophyta</taxon>
        <taxon>Spermatophyta</taxon>
        <taxon>Pinopsida</taxon>
        <taxon>Pinidae</taxon>
        <taxon>Conifers II</taxon>
        <taxon>Cupressales</taxon>
        <taxon>Taxaceae</taxon>
        <taxon>Taxus</taxon>
    </lineage>
</organism>
<feature type="non-terminal residue" evidence="2">
    <location>
        <position position="119"/>
    </location>
</feature>